<evidence type="ECO:0000313" key="5">
    <source>
        <dbReference type="Proteomes" id="UP001165489"/>
    </source>
</evidence>
<gene>
    <name evidence="4" type="ORF">MM239_05205</name>
</gene>
<protein>
    <submittedName>
        <fullName evidence="4">Saccharopine dehydrogenase NADP-binding domain-containing protein</fullName>
    </submittedName>
</protein>
<dbReference type="SUPFAM" id="SSF51735">
    <property type="entry name" value="NAD(P)-binding Rossmann-fold domains"/>
    <property type="match status" value="1"/>
</dbReference>
<dbReference type="Pfam" id="PF03435">
    <property type="entry name" value="Sacchrp_dh_NADP"/>
    <property type="match status" value="1"/>
</dbReference>
<sequence length="445" mass="51026">MHTILIIGTGKSSTFLIEYLANTAMEKNRKIILADQNIEHIYQKYKDDQGVLVKKIDLDNNESRRSLIQKADIVVSMLPAFLHPIIAKDCLSFSKHFFTASYESADLRKMADEIKEKNLLFLNECGLDPGLDHMSAMKIIHKEINDGNEILSFKSYTGGVLAPESEDNPWKYKFTWNPRNVVLAGQGVSRFIRNGQYKYVPYHMLFRRIENIHFENVGSFEGYPNRDSLSYRSIYGLKEVPTMLRGTLRRAGFCQSWDVFVQLGITDDSFEMNLPDHYSKRMFLNAFLPYHTENDVEIKLVELLPWVNDEILKKIEWLGLFSEEELPQKKGSPAAILQVILEEKWELKASDKDMIVMQHLFEIKTNQGIKSVISSLVCKGENQTKTAMAKTVGLPLAMAIDLFLEGKIEAKGLQLPITPEIYEPILDLLEKENIKFTESSTLKND</sequence>
<dbReference type="Gene3D" id="3.30.360.10">
    <property type="entry name" value="Dihydrodipicolinate Reductase, domain 2"/>
    <property type="match status" value="1"/>
</dbReference>
<dbReference type="InterPro" id="IPR005097">
    <property type="entry name" value="Sacchrp_dh_NADP-bd"/>
</dbReference>
<keyword evidence="5" id="KW-1185">Reference proteome</keyword>
<proteinExistence type="predicted"/>
<evidence type="ECO:0000259" key="2">
    <source>
        <dbReference type="Pfam" id="PF03435"/>
    </source>
</evidence>
<feature type="domain" description="Saccharopine dehydrogenase NADP binding" evidence="2">
    <location>
        <begin position="4"/>
        <end position="119"/>
    </location>
</feature>
<keyword evidence="1" id="KW-0560">Oxidoreductase</keyword>
<evidence type="ECO:0000313" key="4">
    <source>
        <dbReference type="EMBL" id="MCH7408783.1"/>
    </source>
</evidence>
<accession>A0ABS9UX92</accession>
<dbReference type="InterPro" id="IPR051168">
    <property type="entry name" value="AASS"/>
</dbReference>
<evidence type="ECO:0000259" key="3">
    <source>
        <dbReference type="Pfam" id="PF16653"/>
    </source>
</evidence>
<dbReference type="Gene3D" id="1.10.1870.10">
    <property type="entry name" value="Domain 3, Saccharopine reductase"/>
    <property type="match status" value="1"/>
</dbReference>
<dbReference type="InterPro" id="IPR032095">
    <property type="entry name" value="Sacchrp_dh-like_C"/>
</dbReference>
<dbReference type="SUPFAM" id="SSF55347">
    <property type="entry name" value="Glyceraldehyde-3-phosphate dehydrogenase-like, C-terminal domain"/>
    <property type="match status" value="1"/>
</dbReference>
<evidence type="ECO:0000256" key="1">
    <source>
        <dbReference type="ARBA" id="ARBA00023002"/>
    </source>
</evidence>
<reference evidence="4" key="1">
    <citation type="submission" date="2022-03" db="EMBL/GenBank/DDBJ databases">
        <title>De novo assembled genomes of Belliella spp. (Cyclobacteriaceae) strains.</title>
        <authorList>
            <person name="Szabo A."/>
            <person name="Korponai K."/>
            <person name="Felfoldi T."/>
        </authorList>
    </citation>
    <scope>NUCLEOTIDE SEQUENCE</scope>
    <source>
        <strain evidence="4">DSM 111904</strain>
    </source>
</reference>
<dbReference type="Gene3D" id="3.40.50.720">
    <property type="entry name" value="NAD(P)-binding Rossmann-like Domain"/>
    <property type="match status" value="1"/>
</dbReference>
<organism evidence="4 5">
    <name type="scientific">Belliella filtrata</name>
    <dbReference type="NCBI Taxonomy" id="2923435"/>
    <lineage>
        <taxon>Bacteria</taxon>
        <taxon>Pseudomonadati</taxon>
        <taxon>Bacteroidota</taxon>
        <taxon>Cytophagia</taxon>
        <taxon>Cytophagales</taxon>
        <taxon>Cyclobacteriaceae</taxon>
        <taxon>Belliella</taxon>
    </lineage>
</organism>
<dbReference type="InterPro" id="IPR036291">
    <property type="entry name" value="NAD(P)-bd_dom_sf"/>
</dbReference>
<dbReference type="RefSeq" id="WP_241347145.1">
    <property type="nucleotide sequence ID" value="NZ_JAKZGP010000008.1"/>
</dbReference>
<name>A0ABS9UX92_9BACT</name>
<dbReference type="Pfam" id="PF16653">
    <property type="entry name" value="Sacchrp_dh_C"/>
    <property type="match status" value="1"/>
</dbReference>
<dbReference type="Proteomes" id="UP001165489">
    <property type="component" value="Unassembled WGS sequence"/>
</dbReference>
<comment type="caution">
    <text evidence="4">The sequence shown here is derived from an EMBL/GenBank/DDBJ whole genome shotgun (WGS) entry which is preliminary data.</text>
</comment>
<dbReference type="PANTHER" id="PTHR11133">
    <property type="entry name" value="SACCHAROPINE DEHYDROGENASE"/>
    <property type="match status" value="1"/>
</dbReference>
<feature type="domain" description="Saccharopine dehydrogenase-like C-terminal" evidence="3">
    <location>
        <begin position="126"/>
        <end position="433"/>
    </location>
</feature>
<dbReference type="PANTHER" id="PTHR11133:SF22">
    <property type="entry name" value="ALPHA-AMINOADIPIC SEMIALDEHYDE SYNTHASE, MITOCHONDRIAL"/>
    <property type="match status" value="1"/>
</dbReference>
<dbReference type="EMBL" id="JAKZGP010000008">
    <property type="protein sequence ID" value="MCH7408783.1"/>
    <property type="molecule type" value="Genomic_DNA"/>
</dbReference>